<name>A0AAW4FQD9_9HYPH</name>
<gene>
    <name evidence="2" type="ORF">GFB56_22625</name>
</gene>
<dbReference type="RefSeq" id="WP_203528713.1">
    <property type="nucleotide sequence ID" value="NZ_CP083374.1"/>
</dbReference>
<organism evidence="2 3">
    <name type="scientific">Ensifer canadensis</name>
    <dbReference type="NCBI Taxonomy" id="555315"/>
    <lineage>
        <taxon>Bacteria</taxon>
        <taxon>Pseudomonadati</taxon>
        <taxon>Pseudomonadota</taxon>
        <taxon>Alphaproteobacteria</taxon>
        <taxon>Hyphomicrobiales</taxon>
        <taxon>Rhizobiaceae</taxon>
        <taxon>Sinorhizobium/Ensifer group</taxon>
        <taxon>Ensifer</taxon>
    </lineage>
</organism>
<dbReference type="AlphaFoldDB" id="A0AAW4FQD9"/>
<dbReference type="EMBL" id="WXFA01000017">
    <property type="protein sequence ID" value="MBM3093558.1"/>
    <property type="molecule type" value="Genomic_DNA"/>
</dbReference>
<dbReference type="Proteomes" id="UP000744980">
    <property type="component" value="Unassembled WGS sequence"/>
</dbReference>
<keyword evidence="1" id="KW-0812">Transmembrane</keyword>
<evidence type="ECO:0000313" key="3">
    <source>
        <dbReference type="Proteomes" id="UP000744980"/>
    </source>
</evidence>
<evidence type="ECO:0000313" key="2">
    <source>
        <dbReference type="EMBL" id="MBM3093558.1"/>
    </source>
</evidence>
<accession>A0AAW4FQD9</accession>
<reference evidence="2 3" key="1">
    <citation type="submission" date="2020-01" db="EMBL/GenBank/DDBJ databases">
        <title>Draft genome assembly of Ensifer adhaerens T173.</title>
        <authorList>
            <person name="Craig J.E."/>
            <person name="Stinchcombe J.R."/>
        </authorList>
    </citation>
    <scope>NUCLEOTIDE SEQUENCE [LARGE SCALE GENOMIC DNA]</scope>
    <source>
        <strain evidence="2 3">T173</strain>
    </source>
</reference>
<keyword evidence="1" id="KW-1133">Transmembrane helix</keyword>
<keyword evidence="1" id="KW-0472">Membrane</keyword>
<keyword evidence="3" id="KW-1185">Reference proteome</keyword>
<comment type="caution">
    <text evidence="2">The sequence shown here is derived from an EMBL/GenBank/DDBJ whole genome shotgun (WGS) entry which is preliminary data.</text>
</comment>
<feature type="transmembrane region" description="Helical" evidence="1">
    <location>
        <begin position="12"/>
        <end position="30"/>
    </location>
</feature>
<proteinExistence type="predicted"/>
<evidence type="ECO:0000256" key="1">
    <source>
        <dbReference type="SAM" id="Phobius"/>
    </source>
</evidence>
<protein>
    <submittedName>
        <fullName evidence="2">Uncharacterized protein</fullName>
    </submittedName>
</protein>
<sequence length="76" mass="8081">MKAFDVGSWLDGSTAALVSVLVLLAAPVLVRRLAAGRRVGGTAVILPVVTCPEGRHCRYPWARSRGPDGSMSSVYR</sequence>